<comment type="cofactor">
    <cofactor evidence="1">
        <name>Zn(2+)</name>
        <dbReference type="ChEBI" id="CHEBI:29105"/>
    </cofactor>
</comment>
<dbReference type="InterPro" id="IPR053138">
    <property type="entry name" value="N-alpha-Ac-DABA_deacetylase"/>
</dbReference>
<evidence type="ECO:0000256" key="3">
    <source>
        <dbReference type="ARBA" id="ARBA00022801"/>
    </source>
</evidence>
<keyword evidence="2" id="KW-0479">Metal-binding</keyword>
<dbReference type="EMBL" id="JAMZMM010000516">
    <property type="protein sequence ID" value="MCP2732230.1"/>
    <property type="molecule type" value="Genomic_DNA"/>
</dbReference>
<dbReference type="Gene3D" id="3.40.630.10">
    <property type="entry name" value="Zn peptidases"/>
    <property type="match status" value="1"/>
</dbReference>
<organism evidence="6 7">
    <name type="scientific">Limnofasciculus baicalensis BBK-W-15</name>
    <dbReference type="NCBI Taxonomy" id="2699891"/>
    <lineage>
        <taxon>Bacteria</taxon>
        <taxon>Bacillati</taxon>
        <taxon>Cyanobacteriota</taxon>
        <taxon>Cyanophyceae</taxon>
        <taxon>Coleofasciculales</taxon>
        <taxon>Coleofasciculaceae</taxon>
        <taxon>Limnofasciculus</taxon>
        <taxon>Limnofasciculus baicalensis</taxon>
    </lineage>
</organism>
<dbReference type="PANTHER" id="PTHR37326">
    <property type="entry name" value="BLL3975 PROTEIN"/>
    <property type="match status" value="1"/>
</dbReference>
<comment type="caution">
    <text evidence="6">The sequence shown here is derived from an EMBL/GenBank/DDBJ whole genome shotgun (WGS) entry which is preliminary data.</text>
</comment>
<feature type="domain" description="Succinylglutamate desuccinylase/Aspartoacylase catalytic" evidence="5">
    <location>
        <begin position="31"/>
        <end position="112"/>
    </location>
</feature>
<proteinExistence type="predicted"/>
<gene>
    <name evidence="6" type="ORF">NJ959_27750</name>
</gene>
<protein>
    <submittedName>
        <fullName evidence="6">Succinylglutamate desuccinylase/aspartoacylase family protein</fullName>
    </submittedName>
</protein>
<dbReference type="SUPFAM" id="SSF53187">
    <property type="entry name" value="Zn-dependent exopeptidases"/>
    <property type="match status" value="1"/>
</dbReference>
<evidence type="ECO:0000256" key="2">
    <source>
        <dbReference type="ARBA" id="ARBA00022723"/>
    </source>
</evidence>
<dbReference type="GO" id="GO:0016788">
    <property type="term" value="F:hydrolase activity, acting on ester bonds"/>
    <property type="evidence" value="ECO:0007669"/>
    <property type="project" value="InterPro"/>
</dbReference>
<evidence type="ECO:0000313" key="7">
    <source>
        <dbReference type="Proteomes" id="UP001204953"/>
    </source>
</evidence>
<evidence type="ECO:0000259" key="5">
    <source>
        <dbReference type="Pfam" id="PF24827"/>
    </source>
</evidence>
<dbReference type="InterPro" id="IPR055438">
    <property type="entry name" value="AstE_AspA_cat"/>
</dbReference>
<sequence>MIPTISTIPIQHLASGDRTFLQVYQFIGAKPGKKAYLQANLHGAEIVGNGVIYQLIEFLSSLDDTKLTGEIWLVPVCNPLGTNQRSHFFATGRYNPYDGRDWNRIFWDYEQECDDLAAFTESQINLEPDEIRHNYLARIQTSFNKQLAKINSPSGAPFRESYRYQLQCLCLDANYIIDIHSSSNQAIDYLYCFPSREESAKGFLLPHGILMKEYDGNAFDEAFLKPWLALEKKLAELGKPIQFDLESWTLELGSGMVMNPESVTKGVLGIKNYLALHGILTIPGFPLPETGAYSINFITKSQIKEYYAPIGGTIQSRVELGSEIKTGQLLYQLLVFNKHGELPKLIDILAEADGLVFNVSTSYSVNQGEYVLSVMPRNKGE</sequence>
<evidence type="ECO:0000256" key="1">
    <source>
        <dbReference type="ARBA" id="ARBA00001947"/>
    </source>
</evidence>
<dbReference type="Pfam" id="PF24827">
    <property type="entry name" value="AstE_AspA_cat"/>
    <property type="match status" value="1"/>
</dbReference>
<keyword evidence="4" id="KW-0862">Zinc</keyword>
<accession>A0AAE3GWZ4</accession>
<dbReference type="GO" id="GO:0046872">
    <property type="term" value="F:metal ion binding"/>
    <property type="evidence" value="ECO:0007669"/>
    <property type="project" value="UniProtKB-KW"/>
</dbReference>
<dbReference type="RefSeq" id="WP_254014955.1">
    <property type="nucleotide sequence ID" value="NZ_JAMZMM010000516.1"/>
</dbReference>
<evidence type="ECO:0000313" key="6">
    <source>
        <dbReference type="EMBL" id="MCP2732230.1"/>
    </source>
</evidence>
<dbReference type="Gene3D" id="2.40.50.100">
    <property type="match status" value="1"/>
</dbReference>
<reference evidence="6" key="1">
    <citation type="submission" date="2022-06" db="EMBL/GenBank/DDBJ databases">
        <title>New cyanobacteria of genus Symplocastrum in benthos of Lake Baikal.</title>
        <authorList>
            <person name="Sorokovikova E."/>
            <person name="Tikhonova I."/>
            <person name="Krasnopeev A."/>
            <person name="Evseev P."/>
            <person name="Gladkikh A."/>
            <person name="Belykh O."/>
        </authorList>
    </citation>
    <scope>NUCLEOTIDE SEQUENCE</scope>
    <source>
        <strain evidence="6">BBK-W-15</strain>
    </source>
</reference>
<dbReference type="Proteomes" id="UP001204953">
    <property type="component" value="Unassembled WGS sequence"/>
</dbReference>
<evidence type="ECO:0000256" key="4">
    <source>
        <dbReference type="ARBA" id="ARBA00022833"/>
    </source>
</evidence>
<keyword evidence="7" id="KW-1185">Reference proteome</keyword>
<dbReference type="AlphaFoldDB" id="A0AAE3GWZ4"/>
<dbReference type="PANTHER" id="PTHR37326:SF1">
    <property type="entry name" value="BLL3975 PROTEIN"/>
    <property type="match status" value="1"/>
</dbReference>
<name>A0AAE3GWZ4_9CYAN</name>
<keyword evidence="3" id="KW-0378">Hydrolase</keyword>